<comment type="caution">
    <text evidence="2">The sequence shown here is derived from an EMBL/GenBank/DDBJ whole genome shotgun (WGS) entry which is preliminary data.</text>
</comment>
<proteinExistence type="predicted"/>
<name>A0ABW4VVN3_9BACI</name>
<evidence type="ECO:0008006" key="4">
    <source>
        <dbReference type="Google" id="ProtNLM"/>
    </source>
</evidence>
<evidence type="ECO:0000313" key="2">
    <source>
        <dbReference type="EMBL" id="MFD2043684.1"/>
    </source>
</evidence>
<accession>A0ABW4VVN3</accession>
<gene>
    <name evidence="2" type="ORF">ACFSJF_05250</name>
</gene>
<organism evidence="2 3">
    <name type="scientific">Ornithinibacillus salinisoli</name>
    <dbReference type="NCBI Taxonomy" id="1848459"/>
    <lineage>
        <taxon>Bacteria</taxon>
        <taxon>Bacillati</taxon>
        <taxon>Bacillota</taxon>
        <taxon>Bacilli</taxon>
        <taxon>Bacillales</taxon>
        <taxon>Bacillaceae</taxon>
        <taxon>Ornithinibacillus</taxon>
    </lineage>
</organism>
<feature type="transmembrane region" description="Helical" evidence="1">
    <location>
        <begin position="24"/>
        <end position="44"/>
    </location>
</feature>
<keyword evidence="3" id="KW-1185">Reference proteome</keyword>
<protein>
    <recommendedName>
        <fullName evidence="4">ATP-dependent Lon protease</fullName>
    </recommendedName>
</protein>
<evidence type="ECO:0000313" key="3">
    <source>
        <dbReference type="Proteomes" id="UP001597383"/>
    </source>
</evidence>
<sequence length="74" mass="8256">MYLLLSIILSVILGVILLMMGPYVGGIVAFGVVVGCIFRGLYLLNDIHKRISNISPKEDKVQKAFKEYLVEKSK</sequence>
<dbReference type="RefSeq" id="WP_377555415.1">
    <property type="nucleotide sequence ID" value="NZ_JBHUHQ010000009.1"/>
</dbReference>
<keyword evidence="1" id="KW-1133">Transmembrane helix</keyword>
<keyword evidence="1" id="KW-0472">Membrane</keyword>
<keyword evidence="1" id="KW-0812">Transmembrane</keyword>
<reference evidence="3" key="1">
    <citation type="journal article" date="2019" name="Int. J. Syst. Evol. Microbiol.">
        <title>The Global Catalogue of Microorganisms (GCM) 10K type strain sequencing project: providing services to taxonomists for standard genome sequencing and annotation.</title>
        <authorList>
            <consortium name="The Broad Institute Genomics Platform"/>
            <consortium name="The Broad Institute Genome Sequencing Center for Infectious Disease"/>
            <person name="Wu L."/>
            <person name="Ma J."/>
        </authorList>
    </citation>
    <scope>NUCLEOTIDE SEQUENCE [LARGE SCALE GENOMIC DNA]</scope>
    <source>
        <strain evidence="3">R28</strain>
    </source>
</reference>
<evidence type="ECO:0000256" key="1">
    <source>
        <dbReference type="SAM" id="Phobius"/>
    </source>
</evidence>
<dbReference type="Proteomes" id="UP001597383">
    <property type="component" value="Unassembled WGS sequence"/>
</dbReference>
<dbReference type="EMBL" id="JBHUHQ010000009">
    <property type="protein sequence ID" value="MFD2043684.1"/>
    <property type="molecule type" value="Genomic_DNA"/>
</dbReference>